<accession>A0A426X6C2</accession>
<name>A0A426X6C2_ENSVE</name>
<dbReference type="AlphaFoldDB" id="A0A426X6C2"/>
<organism evidence="2 3">
    <name type="scientific">Ensete ventricosum</name>
    <name type="common">Abyssinian banana</name>
    <name type="synonym">Musa ensete</name>
    <dbReference type="NCBI Taxonomy" id="4639"/>
    <lineage>
        <taxon>Eukaryota</taxon>
        <taxon>Viridiplantae</taxon>
        <taxon>Streptophyta</taxon>
        <taxon>Embryophyta</taxon>
        <taxon>Tracheophyta</taxon>
        <taxon>Spermatophyta</taxon>
        <taxon>Magnoliopsida</taxon>
        <taxon>Liliopsida</taxon>
        <taxon>Zingiberales</taxon>
        <taxon>Musaceae</taxon>
        <taxon>Ensete</taxon>
    </lineage>
</organism>
<feature type="region of interest" description="Disordered" evidence="1">
    <location>
        <begin position="93"/>
        <end position="118"/>
    </location>
</feature>
<sequence>SFYSGCCGLLVPDDFTAFMTHYAVAPLAMPVVLVVRCAPAGGSCRPYLCQVGRTVPCCRASRHACRRRLSYQYCMIVCDKLARDSSPRSPLAMHGRFGMRAPPHPRAVASRGLPVGAS</sequence>
<gene>
    <name evidence="2" type="ORF">B296_00038672</name>
</gene>
<proteinExistence type="predicted"/>
<evidence type="ECO:0000256" key="1">
    <source>
        <dbReference type="SAM" id="MobiDB-lite"/>
    </source>
</evidence>
<dbReference type="Proteomes" id="UP000287651">
    <property type="component" value="Unassembled WGS sequence"/>
</dbReference>
<comment type="caution">
    <text evidence="2">The sequence shown here is derived from an EMBL/GenBank/DDBJ whole genome shotgun (WGS) entry which is preliminary data.</text>
</comment>
<protein>
    <submittedName>
        <fullName evidence="2">Uncharacterized protein</fullName>
    </submittedName>
</protein>
<feature type="non-terminal residue" evidence="2">
    <location>
        <position position="1"/>
    </location>
</feature>
<reference evidence="2 3" key="1">
    <citation type="journal article" date="2014" name="Agronomy (Basel)">
        <title>A Draft Genome Sequence for Ensete ventricosum, the Drought-Tolerant Tree Against Hunger.</title>
        <authorList>
            <person name="Harrison J."/>
            <person name="Moore K.A."/>
            <person name="Paszkiewicz K."/>
            <person name="Jones T."/>
            <person name="Grant M."/>
            <person name="Ambacheew D."/>
            <person name="Muzemil S."/>
            <person name="Studholme D.J."/>
        </authorList>
    </citation>
    <scope>NUCLEOTIDE SEQUENCE [LARGE SCALE GENOMIC DNA]</scope>
</reference>
<evidence type="ECO:0000313" key="2">
    <source>
        <dbReference type="EMBL" id="RRT35036.1"/>
    </source>
</evidence>
<dbReference type="EMBL" id="AMZH03025696">
    <property type="protein sequence ID" value="RRT35036.1"/>
    <property type="molecule type" value="Genomic_DNA"/>
</dbReference>
<evidence type="ECO:0000313" key="3">
    <source>
        <dbReference type="Proteomes" id="UP000287651"/>
    </source>
</evidence>